<dbReference type="InterPro" id="IPR027461">
    <property type="entry name" value="Carboxypeptidase_A_C_sf"/>
</dbReference>
<dbReference type="EMBL" id="JAMQKC010000004">
    <property type="protein sequence ID" value="MDC3416725.1"/>
    <property type="molecule type" value="Genomic_DNA"/>
</dbReference>
<feature type="domain" description="LD-carboxypeptidase C-terminal" evidence="8">
    <location>
        <begin position="175"/>
        <end position="291"/>
    </location>
</feature>
<dbReference type="PIRSF" id="PIRSF028757">
    <property type="entry name" value="LD-carboxypeptidase"/>
    <property type="match status" value="1"/>
</dbReference>
<dbReference type="CDD" id="cd07025">
    <property type="entry name" value="Peptidase_S66"/>
    <property type="match status" value="1"/>
</dbReference>
<evidence type="ECO:0000259" key="8">
    <source>
        <dbReference type="Pfam" id="PF17676"/>
    </source>
</evidence>
<keyword evidence="3" id="KW-0645">Protease</keyword>
<evidence type="ECO:0000256" key="2">
    <source>
        <dbReference type="ARBA" id="ARBA00022645"/>
    </source>
</evidence>
<comment type="similarity">
    <text evidence="1">Belongs to the peptidase S66 family.</text>
</comment>
<protein>
    <submittedName>
        <fullName evidence="9">LD-carboxypeptidase</fullName>
    </submittedName>
</protein>
<accession>A0A9X4AFY7</accession>
<dbReference type="Pfam" id="PF17676">
    <property type="entry name" value="Peptidase_S66C"/>
    <property type="match status" value="1"/>
</dbReference>
<keyword evidence="2" id="KW-0121">Carboxypeptidase</keyword>
<gene>
    <name evidence="9" type="ORF">NC799_07315</name>
</gene>
<dbReference type="InterPro" id="IPR040449">
    <property type="entry name" value="Peptidase_S66_N"/>
</dbReference>
<dbReference type="GO" id="GO:0006508">
    <property type="term" value="P:proteolysis"/>
    <property type="evidence" value="ECO:0007669"/>
    <property type="project" value="UniProtKB-KW"/>
</dbReference>
<evidence type="ECO:0000313" key="9">
    <source>
        <dbReference type="EMBL" id="MDC3416725.1"/>
    </source>
</evidence>
<evidence type="ECO:0000256" key="3">
    <source>
        <dbReference type="ARBA" id="ARBA00022670"/>
    </source>
</evidence>
<organism evidence="9 10">
    <name type="scientific">Aquibacillus salsiterrae</name>
    <dbReference type="NCBI Taxonomy" id="2950439"/>
    <lineage>
        <taxon>Bacteria</taxon>
        <taxon>Bacillati</taxon>
        <taxon>Bacillota</taxon>
        <taxon>Bacilli</taxon>
        <taxon>Bacillales</taxon>
        <taxon>Bacillaceae</taxon>
        <taxon>Aquibacillus</taxon>
    </lineage>
</organism>
<dbReference type="InterPro" id="IPR027478">
    <property type="entry name" value="LdcA_N"/>
</dbReference>
<feature type="active site" description="Charge relay system" evidence="6">
    <location>
        <position position="276"/>
    </location>
</feature>
<feature type="domain" description="LD-carboxypeptidase N-terminal" evidence="7">
    <location>
        <begin position="12"/>
        <end position="128"/>
    </location>
</feature>
<dbReference type="GO" id="GO:0008236">
    <property type="term" value="F:serine-type peptidase activity"/>
    <property type="evidence" value="ECO:0007669"/>
    <property type="project" value="UniProtKB-KW"/>
</dbReference>
<dbReference type="PANTHER" id="PTHR30237:SF2">
    <property type="entry name" value="MUREIN TETRAPEPTIDE CARBOXYPEPTIDASE"/>
    <property type="match status" value="1"/>
</dbReference>
<proteinExistence type="inferred from homology"/>
<keyword evidence="4" id="KW-0378">Hydrolase</keyword>
<keyword evidence="5" id="KW-0720">Serine protease</keyword>
<dbReference type="GO" id="GO:0004180">
    <property type="term" value="F:carboxypeptidase activity"/>
    <property type="evidence" value="ECO:0007669"/>
    <property type="project" value="UniProtKB-KW"/>
</dbReference>
<dbReference type="SUPFAM" id="SSF141986">
    <property type="entry name" value="LD-carboxypeptidase A C-terminal domain-like"/>
    <property type="match status" value="1"/>
</dbReference>
<evidence type="ECO:0000256" key="4">
    <source>
        <dbReference type="ARBA" id="ARBA00022801"/>
    </source>
</evidence>
<sequence length="305" mass="33295">MLPKRLAKGDTVGIIAPAGPPDPDELNKGIRFLQSLGLKVKLGQHCNNVYGYLAGTDEERLYDLHDMFADPNVQAIICARGGYGTGRIAQHINYELIADNPKIFWGYSDITYLHTAIRQQTGLVTFHGPMVSSDIGGEHFDSLSKRMFEQMFEPRRIVYSEKIAPIDIITPGDARGEIVGGNLTLLVSTLGTPYELGTANKLLLLEDIGEEPNRVDAMLNQLRLAGKFDEAAGVILGNFSDGEPSGKKPSFTLQQVFHQYFSSYPKPVVSGLQIGHCLPNIAIPLGTIANLSTTTKTLTINPGVW</sequence>
<dbReference type="SUPFAM" id="SSF52317">
    <property type="entry name" value="Class I glutamine amidotransferase-like"/>
    <property type="match status" value="1"/>
</dbReference>
<feature type="active site" description="Nucleophile" evidence="6">
    <location>
        <position position="108"/>
    </location>
</feature>
<evidence type="ECO:0000256" key="1">
    <source>
        <dbReference type="ARBA" id="ARBA00010233"/>
    </source>
</evidence>
<dbReference type="AlphaFoldDB" id="A0A9X4AFY7"/>
<keyword evidence="10" id="KW-1185">Reference proteome</keyword>
<dbReference type="Pfam" id="PF02016">
    <property type="entry name" value="Peptidase_S66"/>
    <property type="match status" value="1"/>
</dbReference>
<name>A0A9X4AFY7_9BACI</name>
<feature type="active site" description="Charge relay system" evidence="6">
    <location>
        <position position="206"/>
    </location>
</feature>
<dbReference type="RefSeq" id="WP_272445736.1">
    <property type="nucleotide sequence ID" value="NZ_JAMQKC010000004.1"/>
</dbReference>
<dbReference type="PANTHER" id="PTHR30237">
    <property type="entry name" value="MURAMOYLTETRAPEPTIDE CARBOXYPEPTIDASE"/>
    <property type="match status" value="1"/>
</dbReference>
<dbReference type="InterPro" id="IPR003507">
    <property type="entry name" value="S66_fam"/>
</dbReference>
<dbReference type="Gene3D" id="3.50.30.60">
    <property type="entry name" value="LD-carboxypeptidase A C-terminal domain-like"/>
    <property type="match status" value="1"/>
</dbReference>
<evidence type="ECO:0000313" key="10">
    <source>
        <dbReference type="Proteomes" id="UP001145069"/>
    </source>
</evidence>
<evidence type="ECO:0000256" key="6">
    <source>
        <dbReference type="PIRSR" id="PIRSR028757-1"/>
    </source>
</evidence>
<evidence type="ECO:0000256" key="5">
    <source>
        <dbReference type="ARBA" id="ARBA00022825"/>
    </source>
</evidence>
<dbReference type="InterPro" id="IPR040921">
    <property type="entry name" value="Peptidase_S66C"/>
</dbReference>
<dbReference type="Gene3D" id="3.40.50.10740">
    <property type="entry name" value="Class I glutamine amidotransferase-like"/>
    <property type="match status" value="1"/>
</dbReference>
<dbReference type="InterPro" id="IPR029062">
    <property type="entry name" value="Class_I_gatase-like"/>
</dbReference>
<reference evidence="9" key="1">
    <citation type="submission" date="2022-06" db="EMBL/GenBank/DDBJ databases">
        <title>Aquibacillus sp. a new bacterium isolated from soil saline samples.</title>
        <authorList>
            <person name="Galisteo C."/>
            <person name="De La Haba R."/>
            <person name="Sanchez-Porro C."/>
            <person name="Ventosa A."/>
        </authorList>
    </citation>
    <scope>NUCLEOTIDE SEQUENCE</scope>
    <source>
        <strain evidence="9">3ASR75-54</strain>
    </source>
</reference>
<comment type="caution">
    <text evidence="9">The sequence shown here is derived from an EMBL/GenBank/DDBJ whole genome shotgun (WGS) entry which is preliminary data.</text>
</comment>
<dbReference type="Proteomes" id="UP001145069">
    <property type="component" value="Unassembled WGS sequence"/>
</dbReference>
<evidence type="ECO:0000259" key="7">
    <source>
        <dbReference type="Pfam" id="PF02016"/>
    </source>
</evidence>